<evidence type="ECO:0000313" key="4">
    <source>
        <dbReference type="EMBL" id="GAX89801.1"/>
    </source>
</evidence>
<gene>
    <name evidence="4" type="ORF">EFBL_1426</name>
</gene>
<dbReference type="EMBL" id="BDUF01000029">
    <property type="protein sequence ID" value="GAX89801.1"/>
    <property type="molecule type" value="Genomic_DNA"/>
</dbReference>
<feature type="domain" description="Metallo-beta-lactamase" evidence="2">
    <location>
        <begin position="13"/>
        <end position="234"/>
    </location>
</feature>
<dbReference type="PANTHER" id="PTHR11203">
    <property type="entry name" value="CLEAVAGE AND POLYADENYLATION SPECIFICITY FACTOR FAMILY MEMBER"/>
    <property type="match status" value="1"/>
</dbReference>
<dbReference type="GO" id="GO:0004521">
    <property type="term" value="F:RNA endonuclease activity"/>
    <property type="evidence" value="ECO:0007669"/>
    <property type="project" value="TreeGrafter"/>
</dbReference>
<dbReference type="Proteomes" id="UP000217785">
    <property type="component" value="Unassembled WGS sequence"/>
</dbReference>
<dbReference type="PANTHER" id="PTHR11203:SF37">
    <property type="entry name" value="INTEGRATOR COMPLEX SUBUNIT 11"/>
    <property type="match status" value="1"/>
</dbReference>
<dbReference type="Pfam" id="PF07521">
    <property type="entry name" value="RMMBL"/>
    <property type="match status" value="1"/>
</dbReference>
<dbReference type="AlphaFoldDB" id="A0A292YLL0"/>
<evidence type="ECO:0000259" key="2">
    <source>
        <dbReference type="SMART" id="SM00849"/>
    </source>
</evidence>
<dbReference type="InterPro" id="IPR050698">
    <property type="entry name" value="MBL"/>
</dbReference>
<evidence type="ECO:0000313" key="5">
    <source>
        <dbReference type="Proteomes" id="UP000217785"/>
    </source>
</evidence>
<evidence type="ECO:0000259" key="3">
    <source>
        <dbReference type="SMART" id="SM01027"/>
    </source>
</evidence>
<dbReference type="InterPro" id="IPR036866">
    <property type="entry name" value="RibonucZ/Hydroxyglut_hydro"/>
</dbReference>
<dbReference type="Gene3D" id="3.40.50.10890">
    <property type="match status" value="1"/>
</dbReference>
<dbReference type="RefSeq" id="WP_096181498.1">
    <property type="nucleotide sequence ID" value="NZ_BDUF01000029.1"/>
</dbReference>
<evidence type="ECO:0000256" key="1">
    <source>
        <dbReference type="ARBA" id="ARBA00022801"/>
    </source>
</evidence>
<reference evidence="5" key="1">
    <citation type="submission" date="2017-07" db="EMBL/GenBank/DDBJ databases">
        <title>Draft genome sequence of Effusibacillus lacus strain skLN1.</title>
        <authorList>
            <person name="Watanabe M."/>
            <person name="Kojima H."/>
            <person name="Fukui M."/>
        </authorList>
    </citation>
    <scope>NUCLEOTIDE SEQUENCE [LARGE SCALE GENOMIC DNA]</scope>
    <source>
        <strain evidence="5">skLN1</strain>
    </source>
</reference>
<dbReference type="OrthoDB" id="9803916at2"/>
<sequence>MRILFVGGAKTVTGSCYLIETQTEKLLVDCGMFQGSKELEELNFAAWPFHPGEISYVLLTHAHIDHSGLLPKLKRDGFRGQIICTKSTFDLCSIMLPDSGHIHETEYEWNSRKHSRQRKKPKKEPLYTQADAFAVLKNFVSVPYHQVVELSPTVSFRMMDAGHILGSAIIELWIKENGQTTKLVFSGDIGSTGQAIVRDPERVEEADYIFVESTYGNRLHPPVAERSEQLLSIIREAQKDNGLVIIPAFAVGRTQEILFQLHKLFKKGLISDIPVYVDSPLAVSATRIVQSNPDYYDEETTALFKQGDNPLAFPGLRFISSQEESQRLNFTKGTAIIISASGMAEAGRIKHHLKHQLWKENNHVVFAGYQAEGSLGRKLLSGANRVRVLGQNVRVGAKIHDLSAMSAHADKEQLLNWLKGFRTTPKQVFVVHGEEESSREFAHAIELDLGWKAHVPSRGETVYLEGDQAPQIDEPKEPETKQTVLSEAELDAYMQAIEHNVDGLVQALGKYGLTQDLLLKLSERLIKVNDKLEDLSDQL</sequence>
<name>A0A292YLL0_9BACL</name>
<dbReference type="Pfam" id="PF10996">
    <property type="entry name" value="Beta-Casp"/>
    <property type="match status" value="1"/>
</dbReference>
<feature type="domain" description="Beta-Casp" evidence="3">
    <location>
        <begin position="254"/>
        <end position="379"/>
    </location>
</feature>
<organism evidence="4 5">
    <name type="scientific">Effusibacillus lacus</name>
    <dbReference type="NCBI Taxonomy" id="1348429"/>
    <lineage>
        <taxon>Bacteria</taxon>
        <taxon>Bacillati</taxon>
        <taxon>Bacillota</taxon>
        <taxon>Bacilli</taxon>
        <taxon>Bacillales</taxon>
        <taxon>Alicyclobacillaceae</taxon>
        <taxon>Effusibacillus</taxon>
    </lineage>
</organism>
<dbReference type="SMART" id="SM00849">
    <property type="entry name" value="Lactamase_B"/>
    <property type="match status" value="1"/>
</dbReference>
<dbReference type="SUPFAM" id="SSF56281">
    <property type="entry name" value="Metallo-hydrolase/oxidoreductase"/>
    <property type="match status" value="1"/>
</dbReference>
<dbReference type="InterPro" id="IPR001279">
    <property type="entry name" value="Metallo-B-lactamas"/>
</dbReference>
<dbReference type="CDD" id="cd16295">
    <property type="entry name" value="TTHA0252-CPSF-like_MBL-fold"/>
    <property type="match status" value="1"/>
</dbReference>
<protein>
    <submittedName>
        <fullName evidence="4">MBL fold hydrolase</fullName>
    </submittedName>
</protein>
<proteinExistence type="predicted"/>
<keyword evidence="1 4" id="KW-0378">Hydrolase</keyword>
<dbReference type="Pfam" id="PF00753">
    <property type="entry name" value="Lactamase_B"/>
    <property type="match status" value="1"/>
</dbReference>
<keyword evidence="5" id="KW-1185">Reference proteome</keyword>
<comment type="caution">
    <text evidence="4">The sequence shown here is derived from an EMBL/GenBank/DDBJ whole genome shotgun (WGS) entry which is preliminary data.</text>
</comment>
<accession>A0A292YLL0</accession>
<dbReference type="InterPro" id="IPR022712">
    <property type="entry name" value="Beta_Casp"/>
</dbReference>
<dbReference type="SMART" id="SM01027">
    <property type="entry name" value="Beta-Casp"/>
    <property type="match status" value="1"/>
</dbReference>
<dbReference type="InterPro" id="IPR011108">
    <property type="entry name" value="RMMBL"/>
</dbReference>
<dbReference type="GO" id="GO:0016787">
    <property type="term" value="F:hydrolase activity"/>
    <property type="evidence" value="ECO:0007669"/>
    <property type="project" value="UniProtKB-KW"/>
</dbReference>
<dbReference type="Gene3D" id="3.60.15.10">
    <property type="entry name" value="Ribonuclease Z/Hydroxyacylglutathione hydrolase-like"/>
    <property type="match status" value="1"/>
</dbReference>